<sequence length="410" mass="44814">MKVETILIVGAGQAGGCAAETLRAQGFEGSILLVGDEQHRPYERPALSKTVLTAADDNECFDAWLHSSDFYATRKIDWIADGVEKLDVTHRTAMLKSGRSISFDKCLLTTGGRARHLPGTPVSHHLFTLRTLADAMRVRQRMVGASSVVVIGGGFLGLEFAASARVRGIDVTVVEAGEQLLGRALPREFSDRLRNKHEQNGVKFMLGAKLIASVEHAPGVTLTFADHASQRCDFVVVAIGQEPNEELAKASGLETGNGIHVDAHCESTVAGIYAAGDCANFPFGSAGRRLRLESWQNAQDQAIVAARNMLGETVEYRPSPWFWTDQYDWNVQMLGMLDGPVDQWIERQTSNDRTLLMGLRDNVIVYALAVNNGGELRAIRGLVEEAIQVDPEALADLNVKLRQLERKAHS</sequence>
<accession>A0A1A9NBX7</accession>
<feature type="domain" description="Reductase C-terminal" evidence="6">
    <location>
        <begin position="321"/>
        <end position="404"/>
    </location>
</feature>
<keyword evidence="3" id="KW-0274">FAD</keyword>
<reference evidence="9 10" key="1">
    <citation type="submission" date="2016-04" db="EMBL/GenBank/DDBJ databases">
        <title>Reclassification of Paraburkholderia panaciterrae (Farh et al. 2015) Dobritsa &amp; Samadpour 2016 as a later homotypic synonym of Paraburkholderia ginsengiterrae (Farh et al. 2015) Dobritsa &amp; Samadpour 2016.</title>
        <authorList>
            <person name="Dobritsa A.P."/>
            <person name="Kutumbaka K."/>
            <person name="Samadpour M."/>
        </authorList>
    </citation>
    <scope>NUCLEOTIDE SEQUENCE [LARGE SCALE GENOMIC DNA]</scope>
    <source>
        <strain evidence="8 10">DCY85</strain>
        <strain evidence="7 9">DCY85-1</strain>
    </source>
</reference>
<evidence type="ECO:0000256" key="1">
    <source>
        <dbReference type="ARBA" id="ARBA00001974"/>
    </source>
</evidence>
<dbReference type="Pfam" id="PF14759">
    <property type="entry name" value="Reductase_C"/>
    <property type="match status" value="1"/>
</dbReference>
<dbReference type="AlphaFoldDB" id="A0A1A9NBX7"/>
<dbReference type="InterPro" id="IPR023753">
    <property type="entry name" value="FAD/NAD-binding_dom"/>
</dbReference>
<dbReference type="PANTHER" id="PTHR43557:SF2">
    <property type="entry name" value="RIESKE DOMAIN-CONTAINING PROTEIN-RELATED"/>
    <property type="match status" value="1"/>
</dbReference>
<comment type="caution">
    <text evidence="8">The sequence shown here is derived from an EMBL/GenBank/DDBJ whole genome shotgun (WGS) entry which is preliminary data.</text>
</comment>
<dbReference type="Proteomes" id="UP000078116">
    <property type="component" value="Unassembled WGS sequence"/>
</dbReference>
<evidence type="ECO:0000259" key="6">
    <source>
        <dbReference type="Pfam" id="PF14759"/>
    </source>
</evidence>
<dbReference type="InterPro" id="IPR016156">
    <property type="entry name" value="FAD/NAD-linked_Rdtase_dimer_sf"/>
</dbReference>
<dbReference type="EMBL" id="LXJZ01000110">
    <property type="protein sequence ID" value="OAJ60099.1"/>
    <property type="molecule type" value="Genomic_DNA"/>
</dbReference>
<name>A0A1A9NBX7_9BURK</name>
<protein>
    <submittedName>
        <fullName evidence="8">Pyridine nucleotide-disulfide oxidoreductase</fullName>
    </submittedName>
</protein>
<dbReference type="Proteomes" id="UP000077961">
    <property type="component" value="Unassembled WGS sequence"/>
</dbReference>
<proteinExistence type="predicted"/>
<evidence type="ECO:0000313" key="8">
    <source>
        <dbReference type="EMBL" id="OAJ63231.1"/>
    </source>
</evidence>
<dbReference type="InterPro" id="IPR036188">
    <property type="entry name" value="FAD/NAD-bd_sf"/>
</dbReference>
<organism evidence="8 10">
    <name type="scientific">Paraburkholderia ginsengiterrae</name>
    <dbReference type="NCBI Taxonomy" id="1462993"/>
    <lineage>
        <taxon>Bacteria</taxon>
        <taxon>Pseudomonadati</taxon>
        <taxon>Pseudomonadota</taxon>
        <taxon>Betaproteobacteria</taxon>
        <taxon>Burkholderiales</taxon>
        <taxon>Burkholderiaceae</taxon>
        <taxon>Paraburkholderia</taxon>
    </lineage>
</organism>
<dbReference type="SUPFAM" id="SSF55424">
    <property type="entry name" value="FAD/NAD-linked reductases, dimerisation (C-terminal) domain"/>
    <property type="match status" value="1"/>
</dbReference>
<evidence type="ECO:0000313" key="9">
    <source>
        <dbReference type="Proteomes" id="UP000077961"/>
    </source>
</evidence>
<dbReference type="Gene3D" id="3.30.390.30">
    <property type="match status" value="1"/>
</dbReference>
<dbReference type="InterPro" id="IPR050446">
    <property type="entry name" value="FAD-oxidoreductase/Apoptosis"/>
</dbReference>
<dbReference type="EMBL" id="LXKA01000143">
    <property type="protein sequence ID" value="OAJ63231.1"/>
    <property type="molecule type" value="Genomic_DNA"/>
</dbReference>
<dbReference type="Pfam" id="PF07992">
    <property type="entry name" value="Pyr_redox_2"/>
    <property type="match status" value="1"/>
</dbReference>
<dbReference type="PRINTS" id="PR00368">
    <property type="entry name" value="FADPNR"/>
</dbReference>
<evidence type="ECO:0000256" key="4">
    <source>
        <dbReference type="ARBA" id="ARBA00023002"/>
    </source>
</evidence>
<dbReference type="InterPro" id="IPR028202">
    <property type="entry name" value="Reductase_C"/>
</dbReference>
<evidence type="ECO:0000256" key="2">
    <source>
        <dbReference type="ARBA" id="ARBA00022630"/>
    </source>
</evidence>
<dbReference type="STRING" id="1462993.A6V36_25695"/>
<keyword evidence="2" id="KW-0285">Flavoprotein</keyword>
<dbReference type="PRINTS" id="PR00411">
    <property type="entry name" value="PNDRDTASEI"/>
</dbReference>
<dbReference type="GO" id="GO:0005737">
    <property type="term" value="C:cytoplasm"/>
    <property type="evidence" value="ECO:0007669"/>
    <property type="project" value="TreeGrafter"/>
</dbReference>
<evidence type="ECO:0000313" key="7">
    <source>
        <dbReference type="EMBL" id="OAJ60099.1"/>
    </source>
</evidence>
<evidence type="ECO:0000259" key="5">
    <source>
        <dbReference type="Pfam" id="PF07992"/>
    </source>
</evidence>
<evidence type="ECO:0000313" key="10">
    <source>
        <dbReference type="Proteomes" id="UP000078116"/>
    </source>
</evidence>
<evidence type="ECO:0000256" key="3">
    <source>
        <dbReference type="ARBA" id="ARBA00022827"/>
    </source>
</evidence>
<comment type="cofactor">
    <cofactor evidence="1">
        <name>FAD</name>
        <dbReference type="ChEBI" id="CHEBI:57692"/>
    </cofactor>
</comment>
<dbReference type="GO" id="GO:0016651">
    <property type="term" value="F:oxidoreductase activity, acting on NAD(P)H"/>
    <property type="evidence" value="ECO:0007669"/>
    <property type="project" value="TreeGrafter"/>
</dbReference>
<dbReference type="SUPFAM" id="SSF51905">
    <property type="entry name" value="FAD/NAD(P)-binding domain"/>
    <property type="match status" value="1"/>
</dbReference>
<dbReference type="Gene3D" id="3.50.50.60">
    <property type="entry name" value="FAD/NAD(P)-binding domain"/>
    <property type="match status" value="2"/>
</dbReference>
<dbReference type="PANTHER" id="PTHR43557">
    <property type="entry name" value="APOPTOSIS-INDUCING FACTOR 1"/>
    <property type="match status" value="1"/>
</dbReference>
<gene>
    <name evidence="7" type="ORF">A6V36_25695</name>
    <name evidence="8" type="ORF">A6V37_21525</name>
</gene>
<keyword evidence="4" id="KW-0560">Oxidoreductase</keyword>
<feature type="domain" description="FAD/NAD(P)-binding" evidence="5">
    <location>
        <begin position="6"/>
        <end position="302"/>
    </location>
</feature>
<keyword evidence="9" id="KW-1185">Reference proteome</keyword>